<gene>
    <name evidence="4" type="ORF">U0C82_08265</name>
</gene>
<sequence length="664" mass="71022">MCVIATQRNVFVDPKSSESVIPYHSRGFRDDLAQRRFLEASLDGWTRRIGPDGTALNPMSPIYGGPMVDPGAIHLWTWDARPYPAFPQRSDLWTDGRNWRLGHWLNGRLANAPADALVAAILADHGIEAADTSGLDAVLDGYVIDGPRSVRDDIEAILSLVGGIAFVSDGEIRFRSLAQRVGMASIEALADGEGPLVEMRRDETGENPDEIAIGYMDPDRAYQPAVSAAATGDYRVPRKGIASYPAVLHRELADRCAARLLAETEGSSETIRFAVAPKLAQLEPGDVLSLPGRPGRWLVTRIESGQTRRIEARSLAPAEVTGAGFGRDAELRTEFPRPFVASRPAFEIMDLPLLPGHDQSGGAVAVHASPWLPHAVDAGSTQGGLTRRAIVDRPALMGRSVAQLLPGPCGVFDHANALTVRLNRGSLSSIEPGALFSGGNAAAILSRDGRLEVLQFRNAEEIERGVFRLSGLLRGQAGTEADASSPFESGARFILLDDAVRSLDLGESEIGQKLTLRIAPLGRGLDDEAVTGTSASVGLRAVRPYSPVHLKARFEADGGVRFSWVRRTRIGGDNWQAEEVPLGEDREIYRVRVRAAASSGVRPAGSIAGTVPADVASPEFALGRMRQIEAFGTLPAALTIDVAQVSPVWGSGPALSGRVTRPAN</sequence>
<feature type="domain" description="GTA TIM-barrel-like" evidence="1">
    <location>
        <begin position="5"/>
        <end position="87"/>
    </location>
</feature>
<proteinExistence type="predicted"/>
<reference evidence="4 5" key="1">
    <citation type="submission" date="2023-12" db="EMBL/GenBank/DDBJ databases">
        <title>Description of Novel Strain Fulvimarina sp. 2208YS6-2-32 isolated from Uroteuthis (Photololigo) edulis.</title>
        <authorList>
            <person name="Park J.-S."/>
        </authorList>
    </citation>
    <scope>NUCLEOTIDE SEQUENCE [LARGE SCALE GENOMIC DNA]</scope>
    <source>
        <strain evidence="4 5">2208YS6-2-32</strain>
    </source>
</reference>
<feature type="domain" description="Rcc01698-like C-terminal" evidence="3">
    <location>
        <begin position="395"/>
        <end position="494"/>
    </location>
</feature>
<evidence type="ECO:0000259" key="2">
    <source>
        <dbReference type="Pfam" id="PF13550"/>
    </source>
</evidence>
<evidence type="ECO:0000259" key="1">
    <source>
        <dbReference type="Pfam" id="PF13547"/>
    </source>
</evidence>
<dbReference type="Pfam" id="PF13550">
    <property type="entry name" value="Phage-tail_3"/>
    <property type="match status" value="1"/>
</dbReference>
<name>A0ABU5I182_9HYPH</name>
<protein>
    <submittedName>
        <fullName evidence="4">Glycoside hydrolase TIM-barrel-like domain-containing protein</fullName>
    </submittedName>
</protein>
<accession>A0ABU5I182</accession>
<keyword evidence="5" id="KW-1185">Reference proteome</keyword>
<organism evidence="4 5">
    <name type="scientific">Fulvimarina uroteuthidis</name>
    <dbReference type="NCBI Taxonomy" id="3098149"/>
    <lineage>
        <taxon>Bacteria</taxon>
        <taxon>Pseudomonadati</taxon>
        <taxon>Pseudomonadota</taxon>
        <taxon>Alphaproteobacteria</taxon>
        <taxon>Hyphomicrobiales</taxon>
        <taxon>Aurantimonadaceae</taxon>
        <taxon>Fulvimarina</taxon>
    </lineage>
</organism>
<dbReference type="InterPro" id="IPR025195">
    <property type="entry name" value="GTA_TIM_dom"/>
</dbReference>
<dbReference type="Proteomes" id="UP001294412">
    <property type="component" value="Unassembled WGS sequence"/>
</dbReference>
<dbReference type="Pfam" id="PF13547">
    <property type="entry name" value="GTA_TIM"/>
    <property type="match status" value="1"/>
</dbReference>
<evidence type="ECO:0000259" key="3">
    <source>
        <dbReference type="Pfam" id="PF23666"/>
    </source>
</evidence>
<dbReference type="InterPro" id="IPR032876">
    <property type="entry name" value="J_dom"/>
</dbReference>
<comment type="caution">
    <text evidence="4">The sequence shown here is derived from an EMBL/GenBank/DDBJ whole genome shotgun (WGS) entry which is preliminary data.</text>
</comment>
<dbReference type="InterPro" id="IPR056490">
    <property type="entry name" value="Rcc01698_C"/>
</dbReference>
<feature type="domain" description="Tip attachment protein J" evidence="2">
    <location>
        <begin position="146"/>
        <end position="303"/>
    </location>
</feature>
<dbReference type="RefSeq" id="WP_322186593.1">
    <property type="nucleotide sequence ID" value="NZ_JAXLPB010000002.1"/>
</dbReference>
<evidence type="ECO:0000313" key="5">
    <source>
        <dbReference type="Proteomes" id="UP001294412"/>
    </source>
</evidence>
<evidence type="ECO:0000313" key="4">
    <source>
        <dbReference type="EMBL" id="MDY8109138.1"/>
    </source>
</evidence>
<dbReference type="EMBL" id="JAXLPB010000002">
    <property type="protein sequence ID" value="MDY8109138.1"/>
    <property type="molecule type" value="Genomic_DNA"/>
</dbReference>
<dbReference type="Pfam" id="PF23666">
    <property type="entry name" value="Rcc01698_C"/>
    <property type="match status" value="1"/>
</dbReference>